<dbReference type="EMBL" id="ML769572">
    <property type="protein sequence ID" value="KAE9393408.1"/>
    <property type="molecule type" value="Genomic_DNA"/>
</dbReference>
<accession>A0A6A4H6R8</accession>
<sequence length="183" mass="20872">MDNFGFLTTFTLTVRSLYENTNTKVVINGHLSSENSSLKGYSNIPGIKGKLIASLFADDTTVFLAEDDELEDLEGVLNKWCKASTVVFNVAKIQILPIWEKDQIPKYIHIAVEDEAIRILGAWYGHKLHDRIAWTSQLEKINCSMDRRKTIIQMVIGGMTQYLTSTEKKLQKRIRQFLCISKT</sequence>
<proteinExistence type="predicted"/>
<evidence type="ECO:0000313" key="1">
    <source>
        <dbReference type="EMBL" id="KAE9393408.1"/>
    </source>
</evidence>
<organism evidence="1 2">
    <name type="scientific">Gymnopus androsaceus JB14</name>
    <dbReference type="NCBI Taxonomy" id="1447944"/>
    <lineage>
        <taxon>Eukaryota</taxon>
        <taxon>Fungi</taxon>
        <taxon>Dikarya</taxon>
        <taxon>Basidiomycota</taxon>
        <taxon>Agaricomycotina</taxon>
        <taxon>Agaricomycetes</taxon>
        <taxon>Agaricomycetidae</taxon>
        <taxon>Agaricales</taxon>
        <taxon>Marasmiineae</taxon>
        <taxon>Omphalotaceae</taxon>
        <taxon>Gymnopus</taxon>
    </lineage>
</organism>
<dbReference type="AlphaFoldDB" id="A0A6A4H6R8"/>
<keyword evidence="2" id="KW-1185">Reference proteome</keyword>
<name>A0A6A4H6R8_9AGAR</name>
<evidence type="ECO:0008006" key="3">
    <source>
        <dbReference type="Google" id="ProtNLM"/>
    </source>
</evidence>
<reference evidence="1" key="1">
    <citation type="journal article" date="2019" name="Environ. Microbiol.">
        <title>Fungal ecological strategies reflected in gene transcription - a case study of two litter decomposers.</title>
        <authorList>
            <person name="Barbi F."/>
            <person name="Kohler A."/>
            <person name="Barry K."/>
            <person name="Baskaran P."/>
            <person name="Daum C."/>
            <person name="Fauchery L."/>
            <person name="Ihrmark K."/>
            <person name="Kuo A."/>
            <person name="LaButti K."/>
            <person name="Lipzen A."/>
            <person name="Morin E."/>
            <person name="Grigoriev I.V."/>
            <person name="Henrissat B."/>
            <person name="Lindahl B."/>
            <person name="Martin F."/>
        </authorList>
    </citation>
    <scope>NUCLEOTIDE SEQUENCE</scope>
    <source>
        <strain evidence="1">JB14</strain>
    </source>
</reference>
<protein>
    <recommendedName>
        <fullName evidence="3">Reverse transcriptase domain-containing protein</fullName>
    </recommendedName>
</protein>
<dbReference type="OrthoDB" id="2205812at2759"/>
<evidence type="ECO:0000313" key="2">
    <source>
        <dbReference type="Proteomes" id="UP000799118"/>
    </source>
</evidence>
<dbReference type="Proteomes" id="UP000799118">
    <property type="component" value="Unassembled WGS sequence"/>
</dbReference>
<gene>
    <name evidence="1" type="ORF">BT96DRAFT_1051503</name>
</gene>